<organism evidence="1 2">
    <name type="scientific">Siminovitchia terrae</name>
    <name type="common">Bacillus terrae</name>
    <dbReference type="NCBI Taxonomy" id="1914933"/>
    <lineage>
        <taxon>Bacteria</taxon>
        <taxon>Bacillati</taxon>
        <taxon>Bacillota</taxon>
        <taxon>Bacilli</taxon>
        <taxon>Bacillales</taxon>
        <taxon>Bacillaceae</taxon>
        <taxon>Siminovitchia</taxon>
    </lineage>
</organism>
<reference evidence="1 2" key="1">
    <citation type="submission" date="2021-03" db="EMBL/GenBank/DDBJ databases">
        <title>Antimicrobial resistance genes in bacteria isolated from Japanese honey, and their potential for conferring macrolide and lincosamide resistance in the American foulbrood pathogen Paenibacillus larvae.</title>
        <authorList>
            <person name="Okamoto M."/>
            <person name="Kumagai M."/>
            <person name="Kanamori H."/>
            <person name="Takamatsu D."/>
        </authorList>
    </citation>
    <scope>NUCLEOTIDE SEQUENCE [LARGE SCALE GENOMIC DNA]</scope>
    <source>
        <strain evidence="1 2">J6TS1</strain>
    </source>
</reference>
<dbReference type="Pfam" id="PF13671">
    <property type="entry name" value="AAA_33"/>
    <property type="match status" value="1"/>
</dbReference>
<accession>A0ABQ4L0W3</accession>
<sequence length="172" mass="19493">MIYLITGPMASGKSTVAELMAKKFKRSVHLRGDVFRKMIASGREEMSENPSEEAEFQLNLRYQLTAEVAKGYSNAGFTVIVQDNYYGEKLPYILELMAPEKVETIVLTPTADVIREREHNRGKAGYIGFDVDNLCKEFLKTTPHIGLWIDNSVEQPHETVDHIMNELGIELN</sequence>
<dbReference type="Proteomes" id="UP000680670">
    <property type="component" value="Unassembled WGS sequence"/>
</dbReference>
<name>A0ABQ4L0W3_SIMTE</name>
<comment type="caution">
    <text evidence="1">The sequence shown here is derived from an EMBL/GenBank/DDBJ whole genome shotgun (WGS) entry which is preliminary data.</text>
</comment>
<dbReference type="Gene3D" id="3.40.50.300">
    <property type="entry name" value="P-loop containing nucleotide triphosphate hydrolases"/>
    <property type="match status" value="1"/>
</dbReference>
<protein>
    <recommendedName>
        <fullName evidence="3">Phosphotransferase</fullName>
    </recommendedName>
</protein>
<proteinExistence type="predicted"/>
<gene>
    <name evidence="1" type="ORF">J6TS1_37920</name>
</gene>
<dbReference type="SUPFAM" id="SSF52540">
    <property type="entry name" value="P-loop containing nucleoside triphosphate hydrolases"/>
    <property type="match status" value="1"/>
</dbReference>
<dbReference type="InterPro" id="IPR027417">
    <property type="entry name" value="P-loop_NTPase"/>
</dbReference>
<dbReference type="EMBL" id="BORJ01000011">
    <property type="protein sequence ID" value="GIN97922.1"/>
    <property type="molecule type" value="Genomic_DNA"/>
</dbReference>
<dbReference type="RefSeq" id="WP_244862155.1">
    <property type="nucleotide sequence ID" value="NZ_BORI01000002.1"/>
</dbReference>
<evidence type="ECO:0000313" key="2">
    <source>
        <dbReference type="Proteomes" id="UP000680670"/>
    </source>
</evidence>
<evidence type="ECO:0000313" key="1">
    <source>
        <dbReference type="EMBL" id="GIN97922.1"/>
    </source>
</evidence>
<evidence type="ECO:0008006" key="3">
    <source>
        <dbReference type="Google" id="ProtNLM"/>
    </source>
</evidence>
<keyword evidence="2" id="KW-1185">Reference proteome</keyword>